<reference evidence="3" key="1">
    <citation type="submission" date="2019-09" db="EMBL/GenBank/DDBJ databases">
        <title>Draft genome information of white flower Hibiscus syriacus.</title>
        <authorList>
            <person name="Kim Y.-M."/>
        </authorList>
    </citation>
    <scope>NUCLEOTIDE SEQUENCE [LARGE SCALE GENOMIC DNA]</scope>
    <source>
        <strain evidence="3">YM2019G1</strain>
    </source>
</reference>
<dbReference type="Pfam" id="PF13456">
    <property type="entry name" value="RVT_3"/>
    <property type="match status" value="1"/>
</dbReference>
<dbReference type="GO" id="GO:0003676">
    <property type="term" value="F:nucleic acid binding"/>
    <property type="evidence" value="ECO:0007669"/>
    <property type="project" value="InterPro"/>
</dbReference>
<organism evidence="3 4">
    <name type="scientific">Hibiscus syriacus</name>
    <name type="common">Rose of Sharon</name>
    <dbReference type="NCBI Taxonomy" id="106335"/>
    <lineage>
        <taxon>Eukaryota</taxon>
        <taxon>Viridiplantae</taxon>
        <taxon>Streptophyta</taxon>
        <taxon>Embryophyta</taxon>
        <taxon>Tracheophyta</taxon>
        <taxon>Spermatophyta</taxon>
        <taxon>Magnoliopsida</taxon>
        <taxon>eudicotyledons</taxon>
        <taxon>Gunneridae</taxon>
        <taxon>Pentapetalae</taxon>
        <taxon>rosids</taxon>
        <taxon>malvids</taxon>
        <taxon>Malvales</taxon>
        <taxon>Malvaceae</taxon>
        <taxon>Malvoideae</taxon>
        <taxon>Hibiscus</taxon>
    </lineage>
</organism>
<evidence type="ECO:0000259" key="2">
    <source>
        <dbReference type="Pfam" id="PF13966"/>
    </source>
</evidence>
<feature type="domain" description="RNase H type-1" evidence="1">
    <location>
        <begin position="99"/>
        <end position="178"/>
    </location>
</feature>
<sequence>MTNVERNKRGLLVDPRCLICGLADETTIHVLHDCPHTRTVWETNCIVFNGQPWTLVTILQSARAWAASLKDSHQIAKQANRQYKKGSWLPPSIGVFKLNSDGAMCIDDMEVGGGGVIRDSSEDWVTGYTRNIDRCTAYHTELDGLEVAWKYGIRHLVVELDNLEAVRQINSPTLFKRKHYPQKNL</sequence>
<dbReference type="PANTHER" id="PTHR47723:SF19">
    <property type="entry name" value="POLYNUCLEOTIDYL TRANSFERASE, RIBONUCLEASE H-LIKE SUPERFAMILY PROTEIN"/>
    <property type="match status" value="1"/>
</dbReference>
<gene>
    <name evidence="3" type="ORF">F3Y22_tig00117032pilonHSYRG00206</name>
</gene>
<evidence type="ECO:0008006" key="5">
    <source>
        <dbReference type="Google" id="ProtNLM"/>
    </source>
</evidence>
<evidence type="ECO:0000313" key="4">
    <source>
        <dbReference type="Proteomes" id="UP000436088"/>
    </source>
</evidence>
<dbReference type="EMBL" id="VEPZ02001781">
    <property type="protein sequence ID" value="KAE8655364.1"/>
    <property type="molecule type" value="Genomic_DNA"/>
</dbReference>
<proteinExistence type="predicted"/>
<evidence type="ECO:0000313" key="3">
    <source>
        <dbReference type="EMBL" id="KAE8655364.1"/>
    </source>
</evidence>
<dbReference type="GO" id="GO:0004523">
    <property type="term" value="F:RNA-DNA hybrid ribonuclease activity"/>
    <property type="evidence" value="ECO:0007669"/>
    <property type="project" value="InterPro"/>
</dbReference>
<keyword evidence="4" id="KW-1185">Reference proteome</keyword>
<evidence type="ECO:0000259" key="1">
    <source>
        <dbReference type="Pfam" id="PF13456"/>
    </source>
</evidence>
<protein>
    <recommendedName>
        <fullName evidence="5">RNase H type-1 domain-containing protein</fullName>
    </recommendedName>
</protein>
<name>A0A6A2XNC6_HIBSY</name>
<dbReference type="InterPro" id="IPR053151">
    <property type="entry name" value="RNase_H-like"/>
</dbReference>
<dbReference type="PANTHER" id="PTHR47723">
    <property type="entry name" value="OS05G0353850 PROTEIN"/>
    <property type="match status" value="1"/>
</dbReference>
<dbReference type="InterPro" id="IPR002156">
    <property type="entry name" value="RNaseH_domain"/>
</dbReference>
<dbReference type="InterPro" id="IPR044730">
    <property type="entry name" value="RNase_H-like_dom_plant"/>
</dbReference>
<feature type="domain" description="Reverse transcriptase zinc-binding" evidence="2">
    <location>
        <begin position="2"/>
        <end position="41"/>
    </location>
</feature>
<dbReference type="AlphaFoldDB" id="A0A6A2XNC6"/>
<accession>A0A6A2XNC6</accession>
<dbReference type="InterPro" id="IPR026960">
    <property type="entry name" value="RVT-Znf"/>
</dbReference>
<dbReference type="Proteomes" id="UP000436088">
    <property type="component" value="Unassembled WGS sequence"/>
</dbReference>
<dbReference type="Pfam" id="PF13966">
    <property type="entry name" value="zf-RVT"/>
    <property type="match status" value="1"/>
</dbReference>
<comment type="caution">
    <text evidence="3">The sequence shown here is derived from an EMBL/GenBank/DDBJ whole genome shotgun (WGS) entry which is preliminary data.</text>
</comment>
<dbReference type="CDD" id="cd06222">
    <property type="entry name" value="RNase_H_like"/>
    <property type="match status" value="1"/>
</dbReference>